<dbReference type="AlphaFoldDB" id="A0A4R9JWK1"/>
<dbReference type="Proteomes" id="UP000297693">
    <property type="component" value="Unassembled WGS sequence"/>
</dbReference>
<evidence type="ECO:0000313" key="4">
    <source>
        <dbReference type="Proteomes" id="UP000297693"/>
    </source>
</evidence>
<name>A0A4R9JWK1_9LEPT</name>
<organism evidence="3 4">
    <name type="scientific">Leptospira ognonensis</name>
    <dbReference type="NCBI Taxonomy" id="2484945"/>
    <lineage>
        <taxon>Bacteria</taxon>
        <taxon>Pseudomonadati</taxon>
        <taxon>Spirochaetota</taxon>
        <taxon>Spirochaetia</taxon>
        <taxon>Leptospirales</taxon>
        <taxon>Leptospiraceae</taxon>
        <taxon>Leptospira</taxon>
    </lineage>
</organism>
<dbReference type="Pfam" id="PF01436">
    <property type="entry name" value="NHL"/>
    <property type="match status" value="4"/>
</dbReference>
<dbReference type="PANTHER" id="PTHR13833">
    <property type="match status" value="1"/>
</dbReference>
<evidence type="ECO:0008006" key="5">
    <source>
        <dbReference type="Google" id="ProtNLM"/>
    </source>
</evidence>
<proteinExistence type="predicted"/>
<dbReference type="PANTHER" id="PTHR13833:SF71">
    <property type="entry name" value="NHL DOMAIN-CONTAINING PROTEIN"/>
    <property type="match status" value="1"/>
</dbReference>
<gene>
    <name evidence="3" type="ORF">EHQ58_17475</name>
</gene>
<feature type="repeat" description="NHL" evidence="2">
    <location>
        <begin position="244"/>
        <end position="274"/>
    </location>
</feature>
<evidence type="ECO:0000256" key="2">
    <source>
        <dbReference type="PROSITE-ProRule" id="PRU00504"/>
    </source>
</evidence>
<dbReference type="CDD" id="cd14953">
    <property type="entry name" value="NHL_like_1"/>
    <property type="match status" value="1"/>
</dbReference>
<dbReference type="SUPFAM" id="SSF101898">
    <property type="entry name" value="NHL repeat"/>
    <property type="match status" value="1"/>
</dbReference>
<sequence>MKRRIQFTIVFISIFLFMCNPKKTEDSSSLLLFFLLSNTANTSAATTTSTVTSSAVVSTFAGLSGSSGTTDGTGSDARFRFPYSITMDAGGSFYVTDNGNYTIRKITSTGVVTTFAGTAGSSGTTDATGGAARFYDPEGISVDSSGNLYVSDNLKYTIRKITSSGVVTTFVGSLDNVGTTDGTGTAARFYSPRSLAIDSNGNLFLADSGNHNIRKITSAGVVTTYAGTTASSGSTDDSSLASKFFEPNGIAVDSNGNVYVADTSNSTIRKISSTGIVSTLAGLAGSRGTTDGAGSEARFSWPQGLTVDSSGNVFVADTYNHTIRKITSAGVVTTVAGTAGTSGTTDGVGATAKFSFPRGITLDGSGNLLIADSSNGSIRKIVF</sequence>
<reference evidence="3" key="1">
    <citation type="journal article" date="2019" name="PLoS Negl. Trop. Dis.">
        <title>Revisiting the worldwide diversity of Leptospira species in the environment.</title>
        <authorList>
            <person name="Vincent A.T."/>
            <person name="Schiettekatte O."/>
            <person name="Bourhy P."/>
            <person name="Veyrier F.J."/>
            <person name="Picardeau M."/>
        </authorList>
    </citation>
    <scope>NUCLEOTIDE SEQUENCE [LARGE SCALE GENOMIC DNA]</scope>
    <source>
        <strain evidence="3">201702476</strain>
    </source>
</reference>
<protein>
    <recommendedName>
        <fullName evidence="5">SMP-30/Gluconolactonase/LRE-like region domain-containing protein</fullName>
    </recommendedName>
</protein>
<comment type="caution">
    <text evidence="3">The sequence shown here is derived from an EMBL/GenBank/DDBJ whole genome shotgun (WGS) entry which is preliminary data.</text>
</comment>
<keyword evidence="1" id="KW-0677">Repeat</keyword>
<dbReference type="EMBL" id="RQGD01000046">
    <property type="protein sequence ID" value="TGL56414.1"/>
    <property type="molecule type" value="Genomic_DNA"/>
</dbReference>
<keyword evidence="4" id="KW-1185">Reference proteome</keyword>
<dbReference type="InterPro" id="IPR011042">
    <property type="entry name" value="6-blade_b-propeller_TolB-like"/>
</dbReference>
<dbReference type="OrthoDB" id="340836at2"/>
<dbReference type="Gene3D" id="2.120.10.30">
    <property type="entry name" value="TolB, C-terminal domain"/>
    <property type="match status" value="3"/>
</dbReference>
<dbReference type="PROSITE" id="PS51125">
    <property type="entry name" value="NHL"/>
    <property type="match status" value="2"/>
</dbReference>
<evidence type="ECO:0000256" key="1">
    <source>
        <dbReference type="ARBA" id="ARBA00022737"/>
    </source>
</evidence>
<evidence type="ECO:0000313" key="3">
    <source>
        <dbReference type="EMBL" id="TGL56414.1"/>
    </source>
</evidence>
<dbReference type="InterPro" id="IPR001258">
    <property type="entry name" value="NHL_repeat"/>
</dbReference>
<dbReference type="RefSeq" id="WP_135625295.1">
    <property type="nucleotide sequence ID" value="NZ_RQGD01000046.1"/>
</dbReference>
<accession>A0A4R9JWK1</accession>
<feature type="repeat" description="NHL" evidence="2">
    <location>
        <begin position="294"/>
        <end position="329"/>
    </location>
</feature>